<dbReference type="Proteomes" id="UP000017834">
    <property type="component" value="Unassembled WGS sequence"/>
</dbReference>
<comment type="caution">
    <text evidence="1">The sequence shown here is derived from an EMBL/GenBank/DDBJ whole genome shotgun (WGS) entry which is preliminary data.</text>
</comment>
<accession>A0ABN0Q4Z6</accession>
<keyword evidence="2" id="KW-1185">Reference proteome</keyword>
<protein>
    <submittedName>
        <fullName evidence="1">Uncharacterized protein</fullName>
    </submittedName>
</protein>
<reference evidence="1 2" key="1">
    <citation type="journal article" date="2014" name="Genome Announc.">
        <title>Draft Genome Sequence of Enterobacter cloacae Strain S611.</title>
        <authorList>
            <person name="Wang D."/>
            <person name="Han C.S."/>
            <person name="Dichosa A.E."/>
            <person name="Gleasner C.D."/>
            <person name="Johnson S.L."/>
            <person name="Daligault H.E."/>
            <person name="Davenport K.W."/>
            <person name="Li P.E."/>
            <person name="Pierson E.A."/>
            <person name="Pierson L.S.III."/>
        </authorList>
    </citation>
    <scope>NUCLEOTIDE SEQUENCE [LARGE SCALE GENOMIC DNA]</scope>
    <source>
        <strain evidence="1 2">S611</strain>
    </source>
</reference>
<dbReference type="EMBL" id="AXOM01000049">
    <property type="protein sequence ID" value="ESS57088.1"/>
    <property type="molecule type" value="Genomic_DNA"/>
</dbReference>
<name>A0ABN0Q4Z6_ENTCL</name>
<sequence>MADGKNQAYKVIQTTKSQLTLEVINEIGNNFKFNMHKAN</sequence>
<evidence type="ECO:0000313" key="1">
    <source>
        <dbReference type="EMBL" id="ESS57088.1"/>
    </source>
</evidence>
<gene>
    <name evidence="1" type="ORF">EDP2_3374</name>
</gene>
<evidence type="ECO:0000313" key="2">
    <source>
        <dbReference type="Proteomes" id="UP000017834"/>
    </source>
</evidence>
<organism evidence="1 2">
    <name type="scientific">Enterobacter cloacae S611</name>
    <dbReference type="NCBI Taxonomy" id="1399146"/>
    <lineage>
        <taxon>Bacteria</taxon>
        <taxon>Pseudomonadati</taxon>
        <taxon>Pseudomonadota</taxon>
        <taxon>Gammaproteobacteria</taxon>
        <taxon>Enterobacterales</taxon>
        <taxon>Enterobacteriaceae</taxon>
        <taxon>Enterobacter</taxon>
        <taxon>Enterobacter cloacae complex</taxon>
    </lineage>
</organism>
<proteinExistence type="predicted"/>